<feature type="transmembrane region" description="Helical" evidence="6">
    <location>
        <begin position="96"/>
        <end position="120"/>
    </location>
</feature>
<dbReference type="PANTHER" id="PTHR12385">
    <property type="entry name" value="CHOLINE TRANSPORTER-LIKE (SLC FAMILY 44)"/>
    <property type="match status" value="1"/>
</dbReference>
<protein>
    <recommendedName>
        <fullName evidence="6">Choline transporter-like protein</fullName>
    </recommendedName>
</protein>
<comment type="function">
    <text evidence="6">Choline transporter.</text>
</comment>
<evidence type="ECO:0000256" key="1">
    <source>
        <dbReference type="ARBA" id="ARBA00004141"/>
    </source>
</evidence>
<organism evidence="8 9">
    <name type="scientific">Durusdinium trenchii</name>
    <dbReference type="NCBI Taxonomy" id="1381693"/>
    <lineage>
        <taxon>Eukaryota</taxon>
        <taxon>Sar</taxon>
        <taxon>Alveolata</taxon>
        <taxon>Dinophyceae</taxon>
        <taxon>Suessiales</taxon>
        <taxon>Symbiodiniaceae</taxon>
        <taxon>Durusdinium</taxon>
    </lineage>
</organism>
<comment type="caution">
    <text evidence="8">The sequence shown here is derived from an EMBL/GenBank/DDBJ whole genome shotgun (WGS) entry which is preliminary data.</text>
</comment>
<evidence type="ECO:0000256" key="3">
    <source>
        <dbReference type="ARBA" id="ARBA00022692"/>
    </source>
</evidence>
<feature type="region of interest" description="Disordered" evidence="7">
    <location>
        <begin position="484"/>
        <end position="522"/>
    </location>
</feature>
<comment type="similarity">
    <text evidence="2 6">Belongs to the CTL (choline transporter-like) family.</text>
</comment>
<evidence type="ECO:0000256" key="6">
    <source>
        <dbReference type="RuleBase" id="RU368066"/>
    </source>
</evidence>
<evidence type="ECO:0000313" key="8">
    <source>
        <dbReference type="EMBL" id="CAK8986481.1"/>
    </source>
</evidence>
<evidence type="ECO:0000256" key="2">
    <source>
        <dbReference type="ARBA" id="ARBA00007168"/>
    </source>
</evidence>
<keyword evidence="9" id="KW-1185">Reference proteome</keyword>
<feature type="transmembrane region" description="Helical" evidence="6">
    <location>
        <begin position="127"/>
        <end position="148"/>
    </location>
</feature>
<feature type="transmembrane region" description="Helical" evidence="6">
    <location>
        <begin position="154"/>
        <end position="176"/>
    </location>
</feature>
<keyword evidence="4 6" id="KW-1133">Transmembrane helix</keyword>
<reference evidence="8 9" key="1">
    <citation type="submission" date="2024-02" db="EMBL/GenBank/DDBJ databases">
        <authorList>
            <person name="Chen Y."/>
            <person name="Shah S."/>
            <person name="Dougan E. K."/>
            <person name="Thang M."/>
            <person name="Chan C."/>
        </authorList>
    </citation>
    <scope>NUCLEOTIDE SEQUENCE [LARGE SCALE GENOMIC DNA]</scope>
</reference>
<evidence type="ECO:0000256" key="4">
    <source>
        <dbReference type="ARBA" id="ARBA00022989"/>
    </source>
</evidence>
<keyword evidence="5 6" id="KW-0472">Membrane</keyword>
<feature type="transmembrane region" description="Helical" evidence="6">
    <location>
        <begin position="49"/>
        <end position="76"/>
    </location>
</feature>
<proteinExistence type="inferred from homology"/>
<gene>
    <name evidence="8" type="ORF">SCF082_LOCUS566</name>
</gene>
<feature type="transmembrane region" description="Helical" evidence="6">
    <location>
        <begin position="334"/>
        <end position="355"/>
    </location>
</feature>
<dbReference type="PANTHER" id="PTHR12385:SF4">
    <property type="entry name" value="PROTEIN PNS1"/>
    <property type="match status" value="1"/>
</dbReference>
<accession>A0ABP0HAF9</accession>
<evidence type="ECO:0000256" key="7">
    <source>
        <dbReference type="SAM" id="MobiDB-lite"/>
    </source>
</evidence>
<evidence type="ECO:0000313" key="9">
    <source>
        <dbReference type="Proteomes" id="UP001642464"/>
    </source>
</evidence>
<dbReference type="EMBL" id="CAXAMM010000214">
    <property type="protein sequence ID" value="CAK8986481.1"/>
    <property type="molecule type" value="Genomic_DNA"/>
</dbReference>
<feature type="transmembrane region" description="Helical" evidence="6">
    <location>
        <begin position="400"/>
        <end position="421"/>
    </location>
</feature>
<dbReference type="Proteomes" id="UP001642464">
    <property type="component" value="Unassembled WGS sequence"/>
</dbReference>
<dbReference type="InterPro" id="IPR007603">
    <property type="entry name" value="Choline_transptr-like"/>
</dbReference>
<name>A0ABP0HAF9_9DINO</name>
<dbReference type="Pfam" id="PF04515">
    <property type="entry name" value="Choline_transpo"/>
    <property type="match status" value="1"/>
</dbReference>
<evidence type="ECO:0000256" key="5">
    <source>
        <dbReference type="ARBA" id="ARBA00023136"/>
    </source>
</evidence>
<feature type="transmembrane region" description="Helical" evidence="6">
    <location>
        <begin position="202"/>
        <end position="229"/>
    </location>
</feature>
<keyword evidence="3 6" id="KW-0812">Transmembrane</keyword>
<feature type="transmembrane region" description="Helical" evidence="6">
    <location>
        <begin position="241"/>
        <end position="259"/>
    </location>
</feature>
<sequence>MATVMATGPTGRASVVDELAMHEEAEVKRGGCIMQENPILGETRACRDVVWGLAFVLVAVFVTFAAVAFAVMLFSLENDLDTKEAIALAKMKEDAFTHGILAVLLAGVCAPLSSIVFLYFTKHYTECVVWCSGLFGILTLAVSGSFMMRRSWPFPGVFGAILVVISVCLAICFLLFGKDFVRFTTIFLKCVLRVVERHPAMLMICFVNGLISALWSLACGATLLSAAVYDDDIHVVLKSKTSTSAAKMGLMFLYALIYYWGSQVCLNTAFTACSGVFCRWYFDKDQGSPAASSLKVAWTSSFGSICYGSFVVAVVRAIEFLVRQCRREAYEEGNYVTCVLLCIVEQLIGCVGDILEWISNFAYVQCALRGLGFCDACRATFAINTYSNVEAITSSLLIDWVPAMAAVLIGGLCGGLGLLTFSTLLDSEADFNTSVFAFCFVVGMHSSWSTLQVLCSGCCSIISCFAEDGGSLRKKDPELWEAITGAQRDDDSSVDSSRNSSRRGSGRARDVRAQPMMEMSGR</sequence>
<comment type="subcellular location">
    <subcellularLocation>
        <location evidence="6">Cell membrane</location>
        <topology evidence="6">Multi-pass membrane protein</topology>
    </subcellularLocation>
    <subcellularLocation>
        <location evidence="1">Membrane</location>
        <topology evidence="1">Multi-pass membrane protein</topology>
    </subcellularLocation>
</comment>